<evidence type="ECO:0000256" key="1">
    <source>
        <dbReference type="ARBA" id="ARBA00021360"/>
    </source>
</evidence>
<organism evidence="5 6">
    <name type="scientific">Monodelphis domestica</name>
    <name type="common">Gray short-tailed opossum</name>
    <dbReference type="NCBI Taxonomy" id="13616"/>
    <lineage>
        <taxon>Eukaryota</taxon>
        <taxon>Metazoa</taxon>
        <taxon>Chordata</taxon>
        <taxon>Craniata</taxon>
        <taxon>Vertebrata</taxon>
        <taxon>Euteleostomi</taxon>
        <taxon>Mammalia</taxon>
        <taxon>Metatheria</taxon>
        <taxon>Didelphimorphia</taxon>
        <taxon>Didelphidae</taxon>
        <taxon>Monodelphis</taxon>
    </lineage>
</organism>
<reference evidence="5" key="3">
    <citation type="submission" date="2025-09" db="UniProtKB">
        <authorList>
            <consortium name="Ensembl"/>
        </authorList>
    </citation>
    <scope>IDENTIFICATION</scope>
</reference>
<evidence type="ECO:0000313" key="6">
    <source>
        <dbReference type="Proteomes" id="UP000002280"/>
    </source>
</evidence>
<dbReference type="Gene3D" id="3.10.20.90">
    <property type="entry name" value="Phosphatidylinositol 3-kinase Catalytic Subunit, Chain A, domain 1"/>
    <property type="match status" value="1"/>
</dbReference>
<dbReference type="Bgee" id="ENSMODG00000046510">
    <property type="expression patterns" value="Expressed in endometrium and 6 other cell types or tissues"/>
</dbReference>
<dbReference type="GO" id="GO:0005634">
    <property type="term" value="C:nucleus"/>
    <property type="evidence" value="ECO:0000318"/>
    <property type="project" value="GO_Central"/>
</dbReference>
<evidence type="ECO:0000256" key="4">
    <source>
        <dbReference type="ARBA" id="ARBA00059610"/>
    </source>
</evidence>
<accession>A0A5F8GW44</accession>
<dbReference type="SUPFAM" id="SSF54236">
    <property type="entry name" value="Ubiquitin-like"/>
    <property type="match status" value="1"/>
</dbReference>
<dbReference type="FunFam" id="3.10.20.90:FF:000052">
    <property type="entry name" value="Ubiquitin-like protein 5"/>
    <property type="match status" value="1"/>
</dbReference>
<dbReference type="GeneTree" id="ENSGT01030000235049"/>
<dbReference type="InterPro" id="IPR029071">
    <property type="entry name" value="Ubiquitin-like_domsf"/>
</dbReference>
<dbReference type="OMA" id="MTEVVCH"/>
<gene>
    <name evidence="5" type="primary">LOC100618004</name>
</gene>
<keyword evidence="6" id="KW-1185">Reference proteome</keyword>
<keyword evidence="2" id="KW-0833">Ubl conjugation pathway</keyword>
<evidence type="ECO:0000256" key="2">
    <source>
        <dbReference type="ARBA" id="ARBA00022786"/>
    </source>
</evidence>
<dbReference type="InParanoid" id="A0A5F8GW44"/>
<proteinExistence type="predicted"/>
<dbReference type="PANTHER" id="PTHR13042">
    <property type="entry name" value="UBIQUITIN-LIKE PROTEIN 5"/>
    <property type="match status" value="1"/>
</dbReference>
<dbReference type="GO" id="GO:0000398">
    <property type="term" value="P:mRNA splicing, via spliceosome"/>
    <property type="evidence" value="ECO:0000318"/>
    <property type="project" value="GO_Central"/>
</dbReference>
<name>A0A5F8GW44_MONDO</name>
<dbReference type="AlphaFoldDB" id="A0A5F8GW44"/>
<dbReference type="RefSeq" id="XP_003340193.1">
    <property type="nucleotide sequence ID" value="XM_003340145.2"/>
</dbReference>
<comment type="function">
    <text evidence="4">Ubiquitin-like protein that plays a role in cell proliferation and sister chromatid cohesion by associating with spliceosomal proteins. Participates thereby in pre-mRNA splicing by maintaining spliceosome integrity. Promotes the functional integrity of the Fanconi anemia DNA repair pathway by interacting with FANCI component and subsequently mediating the formation of FANCI homodimers. Also plays a protective role against ER stress-induced apoptosis.</text>
</comment>
<dbReference type="GO" id="GO:0005737">
    <property type="term" value="C:cytoplasm"/>
    <property type="evidence" value="ECO:0000318"/>
    <property type="project" value="GO_Central"/>
</dbReference>
<dbReference type="InterPro" id="IPR039732">
    <property type="entry name" value="Hub1/Ubl5"/>
</dbReference>
<dbReference type="Ensembl" id="ENSMODT00000066412.1">
    <property type="protein sequence ID" value="ENSMODP00000051712.1"/>
    <property type="gene ID" value="ENSMODG00000046510.1"/>
</dbReference>
<protein>
    <recommendedName>
        <fullName evidence="1">Ubiquitin-like protein 5</fullName>
    </recommendedName>
</protein>
<dbReference type="GO" id="GO:0031386">
    <property type="term" value="F:protein tag activity"/>
    <property type="evidence" value="ECO:0000318"/>
    <property type="project" value="GO_Central"/>
</dbReference>
<reference evidence="5" key="2">
    <citation type="submission" date="2025-08" db="UniProtKB">
        <authorList>
            <consortium name="Ensembl"/>
        </authorList>
    </citation>
    <scope>IDENTIFICATION</scope>
</reference>
<evidence type="ECO:0000256" key="3">
    <source>
        <dbReference type="ARBA" id="ARBA00046630"/>
    </source>
</evidence>
<dbReference type="GeneID" id="100618004"/>
<dbReference type="STRING" id="13616.ENSMODP00000051712"/>
<sequence>MIKVVCNDQPGKKVHVKCNMNDRIGDLKKLIVAQTSNRWNKIVPKKWFKIFKDYYISLGDYELHDRMNLELYYHRSSRSANSVTPTPVFKVLLIQII</sequence>
<reference evidence="5 6" key="1">
    <citation type="journal article" date="2007" name="Nature">
        <title>Genome of the marsupial Monodelphis domestica reveals innovation in non-coding sequences.</title>
        <authorList>
            <person name="Mikkelsen T.S."/>
            <person name="Wakefield M.J."/>
            <person name="Aken B."/>
            <person name="Amemiya C.T."/>
            <person name="Chang J.L."/>
            <person name="Duke S."/>
            <person name="Garber M."/>
            <person name="Gentles A.J."/>
            <person name="Goodstadt L."/>
            <person name="Heger A."/>
            <person name="Jurka J."/>
            <person name="Kamal M."/>
            <person name="Mauceli E."/>
            <person name="Searle S.M."/>
            <person name="Sharpe T."/>
            <person name="Baker M.L."/>
            <person name="Batzer M.A."/>
            <person name="Benos P.V."/>
            <person name="Belov K."/>
            <person name="Clamp M."/>
            <person name="Cook A."/>
            <person name="Cuff J."/>
            <person name="Das R."/>
            <person name="Davidow L."/>
            <person name="Deakin J.E."/>
            <person name="Fazzari M.J."/>
            <person name="Glass J.L."/>
            <person name="Grabherr M."/>
            <person name="Greally J.M."/>
            <person name="Gu W."/>
            <person name="Hore T.A."/>
            <person name="Huttley G.A."/>
            <person name="Kleber M."/>
            <person name="Jirtle R.L."/>
            <person name="Koina E."/>
            <person name="Lee J.T."/>
            <person name="Mahony S."/>
            <person name="Marra M.A."/>
            <person name="Miller R.D."/>
            <person name="Nicholls R.D."/>
            <person name="Oda M."/>
            <person name="Papenfuss A.T."/>
            <person name="Parra Z.E."/>
            <person name="Pollock D.D."/>
            <person name="Ray D.A."/>
            <person name="Schein J.E."/>
            <person name="Speed T.P."/>
            <person name="Thompson K."/>
            <person name="VandeBerg J.L."/>
            <person name="Wade C.M."/>
            <person name="Walker J.A."/>
            <person name="Waters P.D."/>
            <person name="Webber C."/>
            <person name="Weidman J.R."/>
            <person name="Xie X."/>
            <person name="Zody M.C."/>
            <person name="Baldwin J."/>
            <person name="Abdouelleil A."/>
            <person name="Abdulkadir J."/>
            <person name="Abebe A."/>
            <person name="Abera B."/>
            <person name="Abreu J."/>
            <person name="Acer S.C."/>
            <person name="Aftuck L."/>
            <person name="Alexander A."/>
            <person name="An P."/>
            <person name="Anderson E."/>
            <person name="Anderson S."/>
            <person name="Arachi H."/>
            <person name="Azer M."/>
            <person name="Bachantsang P."/>
            <person name="Barry A."/>
            <person name="Bayul T."/>
            <person name="Berlin A."/>
            <person name="Bessette D."/>
            <person name="Bloom T."/>
            <person name="Bloom T."/>
            <person name="Boguslavskiy L."/>
            <person name="Bonnet C."/>
            <person name="Boukhgalter B."/>
            <person name="Bourzgui I."/>
            <person name="Brown A."/>
            <person name="Cahill P."/>
            <person name="Channer S."/>
            <person name="Cheshatsang Y."/>
            <person name="Chuda L."/>
            <person name="Citroen M."/>
            <person name="Collymore A."/>
            <person name="Cooke P."/>
            <person name="Costello M."/>
            <person name="D'Aco K."/>
            <person name="Daza R."/>
            <person name="De Haan G."/>
            <person name="DeGray S."/>
            <person name="DeMaso C."/>
            <person name="Dhargay N."/>
            <person name="Dooley K."/>
            <person name="Dooley E."/>
            <person name="Doricent M."/>
            <person name="Dorje P."/>
            <person name="Dorjee K."/>
            <person name="Dupes A."/>
            <person name="Elong R."/>
            <person name="Falk J."/>
            <person name="Farina A."/>
            <person name="Faro S."/>
            <person name="Ferguson D."/>
            <person name="Fisher S."/>
            <person name="Foley C.D."/>
            <person name="Franke A."/>
            <person name="Friedrich D."/>
            <person name="Gadbois L."/>
            <person name="Gearin G."/>
            <person name="Gearin C.R."/>
            <person name="Giannoukos G."/>
            <person name="Goode T."/>
            <person name="Graham J."/>
            <person name="Grandbois E."/>
            <person name="Grewal S."/>
            <person name="Gyaltsen K."/>
            <person name="Hafez N."/>
            <person name="Hagos B."/>
            <person name="Hall J."/>
            <person name="Henson C."/>
            <person name="Hollinger A."/>
            <person name="Honan T."/>
            <person name="Huard M.D."/>
            <person name="Hughes L."/>
            <person name="Hurhula B."/>
            <person name="Husby M.E."/>
            <person name="Kamat A."/>
            <person name="Kanga B."/>
            <person name="Kashin S."/>
            <person name="Khazanovich D."/>
            <person name="Kisner P."/>
            <person name="Lance K."/>
            <person name="Lara M."/>
            <person name="Lee W."/>
            <person name="Lennon N."/>
            <person name="Letendre F."/>
            <person name="LeVine R."/>
            <person name="Lipovsky A."/>
            <person name="Liu X."/>
            <person name="Liu J."/>
            <person name="Liu S."/>
            <person name="Lokyitsang T."/>
            <person name="Lokyitsang Y."/>
            <person name="Lubonja R."/>
            <person name="Lui A."/>
            <person name="MacDonald P."/>
            <person name="Magnisalis V."/>
            <person name="Maru K."/>
            <person name="Matthews C."/>
            <person name="McCusker W."/>
            <person name="McDonough S."/>
            <person name="Mehta T."/>
            <person name="Meldrim J."/>
            <person name="Meneus L."/>
            <person name="Mihai O."/>
            <person name="Mihalev A."/>
            <person name="Mihova T."/>
            <person name="Mittelman R."/>
            <person name="Mlenga V."/>
            <person name="Montmayeur A."/>
            <person name="Mulrain L."/>
            <person name="Navidi A."/>
            <person name="Naylor J."/>
            <person name="Negash T."/>
            <person name="Nguyen T."/>
            <person name="Nguyen N."/>
            <person name="Nicol R."/>
            <person name="Norbu C."/>
            <person name="Norbu N."/>
            <person name="Novod N."/>
            <person name="O'Neill B."/>
            <person name="Osman S."/>
            <person name="Markiewicz E."/>
            <person name="Oyono O.L."/>
            <person name="Patti C."/>
            <person name="Phunkhang P."/>
            <person name="Pierre F."/>
            <person name="Priest M."/>
            <person name="Raghuraman S."/>
            <person name="Rege F."/>
            <person name="Reyes R."/>
            <person name="Rise C."/>
            <person name="Rogov P."/>
            <person name="Ross K."/>
            <person name="Ryan E."/>
            <person name="Settipalli S."/>
            <person name="Shea T."/>
            <person name="Sherpa N."/>
            <person name="Shi L."/>
            <person name="Shih D."/>
            <person name="Sparrow T."/>
            <person name="Spaulding J."/>
            <person name="Stalker J."/>
            <person name="Stange-Thomann N."/>
            <person name="Stavropoulos S."/>
            <person name="Stone C."/>
            <person name="Strader C."/>
            <person name="Tesfaye S."/>
            <person name="Thomson T."/>
            <person name="Thoulutsang Y."/>
            <person name="Thoulutsang D."/>
            <person name="Topham K."/>
            <person name="Topping I."/>
            <person name="Tsamla T."/>
            <person name="Vassiliev H."/>
            <person name="Vo A."/>
            <person name="Wangchuk T."/>
            <person name="Wangdi T."/>
            <person name="Weiand M."/>
            <person name="Wilkinson J."/>
            <person name="Wilson A."/>
            <person name="Yadav S."/>
            <person name="Young G."/>
            <person name="Yu Q."/>
            <person name="Zembek L."/>
            <person name="Zhong D."/>
            <person name="Zimmer A."/>
            <person name="Zwirko Z."/>
            <person name="Jaffe D.B."/>
            <person name="Alvarez P."/>
            <person name="Brockman W."/>
            <person name="Butler J."/>
            <person name="Chin C."/>
            <person name="Gnerre S."/>
            <person name="MacCallum I."/>
            <person name="Graves J.A."/>
            <person name="Ponting C.P."/>
            <person name="Breen M."/>
            <person name="Samollow P.B."/>
            <person name="Lander E.S."/>
            <person name="Lindblad-Toh K."/>
        </authorList>
    </citation>
    <scope>NUCLEOTIDE SEQUENCE [LARGE SCALE GENOMIC DNA]</scope>
</reference>
<dbReference type="Proteomes" id="UP000002280">
    <property type="component" value="Chromosome 2"/>
</dbReference>
<dbReference type="OrthoDB" id="3881at2759"/>
<comment type="subunit">
    <text evidence="3">Interacts with CLK1, CLK3 and CLK4. Interacts with coilin/COIL. Interacts with spliceosome components SART1 and EFTUD2. Interacts with FANCI; this interaction promotes FANCI dimerization.</text>
</comment>
<evidence type="ECO:0000313" key="5">
    <source>
        <dbReference type="Ensembl" id="ENSMODP00000051712.1"/>
    </source>
</evidence>
<dbReference type="KEGG" id="mdo:100618004"/>